<reference evidence="2 3" key="1">
    <citation type="journal article" date="2019" name="Nat. Ecol. Evol.">
        <title>Megaphylogeny resolves global patterns of mushroom evolution.</title>
        <authorList>
            <person name="Varga T."/>
            <person name="Krizsan K."/>
            <person name="Foldi C."/>
            <person name="Dima B."/>
            <person name="Sanchez-Garcia M."/>
            <person name="Sanchez-Ramirez S."/>
            <person name="Szollosi G.J."/>
            <person name="Szarkandi J.G."/>
            <person name="Papp V."/>
            <person name="Albert L."/>
            <person name="Andreopoulos W."/>
            <person name="Angelini C."/>
            <person name="Antonin V."/>
            <person name="Barry K.W."/>
            <person name="Bougher N.L."/>
            <person name="Buchanan P."/>
            <person name="Buyck B."/>
            <person name="Bense V."/>
            <person name="Catcheside P."/>
            <person name="Chovatia M."/>
            <person name="Cooper J."/>
            <person name="Damon W."/>
            <person name="Desjardin D."/>
            <person name="Finy P."/>
            <person name="Geml J."/>
            <person name="Haridas S."/>
            <person name="Hughes K."/>
            <person name="Justo A."/>
            <person name="Karasinski D."/>
            <person name="Kautmanova I."/>
            <person name="Kiss B."/>
            <person name="Kocsube S."/>
            <person name="Kotiranta H."/>
            <person name="LaButti K.M."/>
            <person name="Lechner B.E."/>
            <person name="Liimatainen K."/>
            <person name="Lipzen A."/>
            <person name="Lukacs Z."/>
            <person name="Mihaltcheva S."/>
            <person name="Morgado L.N."/>
            <person name="Niskanen T."/>
            <person name="Noordeloos M.E."/>
            <person name="Ohm R.A."/>
            <person name="Ortiz-Santana B."/>
            <person name="Ovrebo C."/>
            <person name="Racz N."/>
            <person name="Riley R."/>
            <person name="Savchenko A."/>
            <person name="Shiryaev A."/>
            <person name="Soop K."/>
            <person name="Spirin V."/>
            <person name="Szebenyi C."/>
            <person name="Tomsovsky M."/>
            <person name="Tulloss R.E."/>
            <person name="Uehling J."/>
            <person name="Grigoriev I.V."/>
            <person name="Vagvolgyi C."/>
            <person name="Papp T."/>
            <person name="Martin F.M."/>
            <person name="Miettinen O."/>
            <person name="Hibbett D.S."/>
            <person name="Nagy L.G."/>
        </authorList>
    </citation>
    <scope>NUCLEOTIDE SEQUENCE [LARGE SCALE GENOMIC DNA]</scope>
    <source>
        <strain evidence="2 3">CBS 962.96</strain>
    </source>
</reference>
<feature type="compositionally biased region" description="Basic and acidic residues" evidence="1">
    <location>
        <begin position="241"/>
        <end position="251"/>
    </location>
</feature>
<sequence length="307" mass="33225">MPPHLYPGFNATIHTHPQTAALTQLVNPAPVGSTSSPVYPPSPSQNGIPSGSQNAQKLYKGHLAQQLHTLCACAQTANGAGVTGSAAVLKDRLKDLLVWHLSPETCPEQLKLVLEESNIKDSFGALLDRLADTKEKCELESDEKREAIIKKAEDDKRGGEAIRQASLITLCARSQRETDTATRSPSPPSTLLLSGVEAPYHSLEHNNLSGVGLTRQSTDSHATSSSTATDKEDPPGTPASPHHEYDPVGPRTHNEELYETVIQDRQLFDDSETVDVTSASHCSVAMNSQVVSTLIFTSISWFWECRP</sequence>
<feature type="region of interest" description="Disordered" evidence="1">
    <location>
        <begin position="31"/>
        <end position="54"/>
    </location>
</feature>
<evidence type="ECO:0000313" key="2">
    <source>
        <dbReference type="EMBL" id="THU80055.1"/>
    </source>
</evidence>
<evidence type="ECO:0000313" key="3">
    <source>
        <dbReference type="Proteomes" id="UP000297245"/>
    </source>
</evidence>
<accession>A0A4V4HBN7</accession>
<keyword evidence="3" id="KW-1185">Reference proteome</keyword>
<feature type="region of interest" description="Disordered" evidence="1">
    <location>
        <begin position="210"/>
        <end position="251"/>
    </location>
</feature>
<gene>
    <name evidence="2" type="ORF">K435DRAFT_874793</name>
</gene>
<proteinExistence type="predicted"/>
<feature type="compositionally biased region" description="Polar residues" evidence="1">
    <location>
        <begin position="45"/>
        <end position="54"/>
    </location>
</feature>
<dbReference type="AlphaFoldDB" id="A0A4V4HBN7"/>
<name>A0A4V4HBN7_DENBC</name>
<dbReference type="OrthoDB" id="2974648at2759"/>
<dbReference type="Proteomes" id="UP000297245">
    <property type="component" value="Unassembled WGS sequence"/>
</dbReference>
<protein>
    <submittedName>
        <fullName evidence="2">Uncharacterized protein</fullName>
    </submittedName>
</protein>
<feature type="region of interest" description="Disordered" evidence="1">
    <location>
        <begin position="174"/>
        <end position="193"/>
    </location>
</feature>
<organism evidence="2 3">
    <name type="scientific">Dendrothele bispora (strain CBS 962.96)</name>
    <dbReference type="NCBI Taxonomy" id="1314807"/>
    <lineage>
        <taxon>Eukaryota</taxon>
        <taxon>Fungi</taxon>
        <taxon>Dikarya</taxon>
        <taxon>Basidiomycota</taxon>
        <taxon>Agaricomycotina</taxon>
        <taxon>Agaricomycetes</taxon>
        <taxon>Agaricomycetidae</taxon>
        <taxon>Agaricales</taxon>
        <taxon>Agaricales incertae sedis</taxon>
        <taxon>Dendrothele</taxon>
    </lineage>
</organism>
<feature type="compositionally biased region" description="Low complexity" evidence="1">
    <location>
        <begin position="217"/>
        <end position="228"/>
    </location>
</feature>
<dbReference type="EMBL" id="ML179945">
    <property type="protein sequence ID" value="THU80055.1"/>
    <property type="molecule type" value="Genomic_DNA"/>
</dbReference>
<evidence type="ECO:0000256" key="1">
    <source>
        <dbReference type="SAM" id="MobiDB-lite"/>
    </source>
</evidence>